<keyword evidence="2" id="KW-0805">Transcription regulation</keyword>
<dbReference type="GO" id="GO:0000428">
    <property type="term" value="C:DNA-directed RNA polymerase complex"/>
    <property type="evidence" value="ECO:0007669"/>
    <property type="project" value="UniProtKB-KW"/>
</dbReference>
<evidence type="ECO:0000256" key="4">
    <source>
        <dbReference type="ARBA" id="ARBA00023163"/>
    </source>
</evidence>
<organism evidence="7 8">
    <name type="scientific">Pullulanibacillus pueri</name>
    <dbReference type="NCBI Taxonomy" id="1437324"/>
    <lineage>
        <taxon>Bacteria</taxon>
        <taxon>Bacillati</taxon>
        <taxon>Bacillota</taxon>
        <taxon>Bacilli</taxon>
        <taxon>Bacillales</taxon>
        <taxon>Sporolactobacillaceae</taxon>
        <taxon>Pullulanibacillus</taxon>
    </lineage>
</organism>
<dbReference type="Pfam" id="PF04542">
    <property type="entry name" value="Sigma70_r2"/>
    <property type="match status" value="1"/>
</dbReference>
<proteinExistence type="inferred from homology"/>
<reference evidence="7" key="1">
    <citation type="journal article" date="2014" name="Int. J. Syst. Evol. Microbiol.">
        <title>Complete genome sequence of Corynebacterium casei LMG S-19264T (=DSM 44701T), isolated from a smear-ripened cheese.</title>
        <authorList>
            <consortium name="US DOE Joint Genome Institute (JGI-PGF)"/>
            <person name="Walter F."/>
            <person name="Albersmeier A."/>
            <person name="Kalinowski J."/>
            <person name="Ruckert C."/>
        </authorList>
    </citation>
    <scope>NUCLEOTIDE SEQUENCE</scope>
    <source>
        <strain evidence="7">CGMCC 1.12777</strain>
    </source>
</reference>
<dbReference type="EMBL" id="BMFV01000033">
    <property type="protein sequence ID" value="GGH86560.1"/>
    <property type="molecule type" value="Genomic_DNA"/>
</dbReference>
<dbReference type="GO" id="GO:0006352">
    <property type="term" value="P:DNA-templated transcription initiation"/>
    <property type="evidence" value="ECO:0007669"/>
    <property type="project" value="InterPro"/>
</dbReference>
<dbReference type="InterPro" id="IPR007627">
    <property type="entry name" value="RNA_pol_sigma70_r2"/>
</dbReference>
<dbReference type="SUPFAM" id="SSF88946">
    <property type="entry name" value="Sigma2 domain of RNA polymerase sigma factors"/>
    <property type="match status" value="1"/>
</dbReference>
<keyword evidence="4" id="KW-0804">Transcription</keyword>
<dbReference type="RefSeq" id="WP_188498636.1">
    <property type="nucleotide sequence ID" value="NZ_BMFV01000033.1"/>
</dbReference>
<keyword evidence="8" id="KW-1185">Reference proteome</keyword>
<evidence type="ECO:0000256" key="3">
    <source>
        <dbReference type="ARBA" id="ARBA00023082"/>
    </source>
</evidence>
<dbReference type="GO" id="GO:0003677">
    <property type="term" value="F:DNA binding"/>
    <property type="evidence" value="ECO:0007669"/>
    <property type="project" value="InterPro"/>
</dbReference>
<dbReference type="GO" id="GO:0016987">
    <property type="term" value="F:sigma factor activity"/>
    <property type="evidence" value="ECO:0007669"/>
    <property type="project" value="UniProtKB-KW"/>
</dbReference>
<dbReference type="PANTHER" id="PTHR43133:SF60">
    <property type="entry name" value="RNA POLYMERASE SIGMA FACTOR SIGV"/>
    <property type="match status" value="1"/>
</dbReference>
<dbReference type="Gene3D" id="1.10.1740.10">
    <property type="match status" value="1"/>
</dbReference>
<dbReference type="InterPro" id="IPR013324">
    <property type="entry name" value="RNA_pol_sigma_r3/r4-like"/>
</dbReference>
<dbReference type="AlphaFoldDB" id="A0A8J3EPE8"/>
<reference evidence="7" key="2">
    <citation type="submission" date="2020-09" db="EMBL/GenBank/DDBJ databases">
        <authorList>
            <person name="Sun Q."/>
            <person name="Zhou Y."/>
        </authorList>
    </citation>
    <scope>NUCLEOTIDE SEQUENCE</scope>
    <source>
        <strain evidence="7">CGMCC 1.12777</strain>
    </source>
</reference>
<dbReference type="InterPro" id="IPR036388">
    <property type="entry name" value="WH-like_DNA-bd_sf"/>
</dbReference>
<evidence type="ECO:0000256" key="2">
    <source>
        <dbReference type="ARBA" id="ARBA00023015"/>
    </source>
</evidence>
<dbReference type="PANTHER" id="PTHR43133">
    <property type="entry name" value="RNA POLYMERASE ECF-TYPE SIGMA FACTO"/>
    <property type="match status" value="1"/>
</dbReference>
<gene>
    <name evidence="7" type="ORF">GCM10007096_34550</name>
</gene>
<dbReference type="Pfam" id="PF08281">
    <property type="entry name" value="Sigma70_r4_2"/>
    <property type="match status" value="1"/>
</dbReference>
<comment type="caution">
    <text evidence="7">The sequence shown here is derived from an EMBL/GenBank/DDBJ whole genome shotgun (WGS) entry which is preliminary data.</text>
</comment>
<dbReference type="NCBIfam" id="TIGR02937">
    <property type="entry name" value="sigma70-ECF"/>
    <property type="match status" value="1"/>
</dbReference>
<dbReference type="InterPro" id="IPR013325">
    <property type="entry name" value="RNA_pol_sigma_r2"/>
</dbReference>
<dbReference type="InterPro" id="IPR039425">
    <property type="entry name" value="RNA_pol_sigma-70-like"/>
</dbReference>
<feature type="domain" description="RNA polymerase sigma factor 70 region 4 type 2" evidence="6">
    <location>
        <begin position="111"/>
        <end position="150"/>
    </location>
</feature>
<evidence type="ECO:0000259" key="6">
    <source>
        <dbReference type="Pfam" id="PF08281"/>
    </source>
</evidence>
<dbReference type="Proteomes" id="UP000656813">
    <property type="component" value="Unassembled WGS sequence"/>
</dbReference>
<accession>A0A8J3EPE8</accession>
<evidence type="ECO:0000313" key="8">
    <source>
        <dbReference type="Proteomes" id="UP000656813"/>
    </source>
</evidence>
<dbReference type="Gene3D" id="1.10.10.10">
    <property type="entry name" value="Winged helix-like DNA-binding domain superfamily/Winged helix DNA-binding domain"/>
    <property type="match status" value="1"/>
</dbReference>
<dbReference type="InterPro" id="IPR013249">
    <property type="entry name" value="RNA_pol_sigma70_r4_t2"/>
</dbReference>
<name>A0A8J3EPE8_9BACL</name>
<keyword evidence="3" id="KW-0731">Sigma factor</keyword>
<keyword evidence="7" id="KW-0240">DNA-directed RNA polymerase</keyword>
<dbReference type="InterPro" id="IPR014284">
    <property type="entry name" value="RNA_pol_sigma-70_dom"/>
</dbReference>
<comment type="similarity">
    <text evidence="1">Belongs to the sigma-70 factor family. ECF subfamily.</text>
</comment>
<evidence type="ECO:0000259" key="5">
    <source>
        <dbReference type="Pfam" id="PF04542"/>
    </source>
</evidence>
<dbReference type="SUPFAM" id="SSF88659">
    <property type="entry name" value="Sigma3 and sigma4 domains of RNA polymerase sigma factors"/>
    <property type="match status" value="1"/>
</dbReference>
<protein>
    <submittedName>
        <fullName evidence="7">DNA-directed RNA polymerase sigma-70 factor</fullName>
    </submittedName>
</protein>
<evidence type="ECO:0000256" key="1">
    <source>
        <dbReference type="ARBA" id="ARBA00010641"/>
    </source>
</evidence>
<evidence type="ECO:0000313" key="7">
    <source>
        <dbReference type="EMBL" id="GGH86560.1"/>
    </source>
</evidence>
<sequence>MPGFFKKRDASKKKAFLAQVEPIKNKLYRTAFLYVKNKHDATDIVQETMFKAYQNYENVRSIEAFNTWITKILIHSALDFIRKQKRLVIHEEIDEAPFIHSELSTEVVNHLALKEALETLDYETRTAIILRYYYDFKIKDIAETLNTPEGM</sequence>
<feature type="domain" description="RNA polymerase sigma-70 region 2" evidence="5">
    <location>
        <begin position="24"/>
        <end position="86"/>
    </location>
</feature>